<evidence type="ECO:0000313" key="2">
    <source>
        <dbReference type="EMBL" id="OBZ78923.1"/>
    </source>
</evidence>
<dbReference type="AlphaFoldDB" id="A0A1C7MQ14"/>
<organism evidence="2 3">
    <name type="scientific">Grifola frondosa</name>
    <name type="common">Maitake</name>
    <name type="synonym">Polyporus frondosus</name>
    <dbReference type="NCBI Taxonomy" id="5627"/>
    <lineage>
        <taxon>Eukaryota</taxon>
        <taxon>Fungi</taxon>
        <taxon>Dikarya</taxon>
        <taxon>Basidiomycota</taxon>
        <taxon>Agaricomycotina</taxon>
        <taxon>Agaricomycetes</taxon>
        <taxon>Polyporales</taxon>
        <taxon>Grifolaceae</taxon>
        <taxon>Grifola</taxon>
    </lineage>
</organism>
<sequence length="79" mass="7852">MSHGSTCDDDDGSDGAKVIEPSAPPNDNDAVEAANGSSVGVRSAYEPYALDSASGSALVLKESVPIGRGARSSTGLGTR</sequence>
<dbReference type="EMBL" id="LUGG01000001">
    <property type="protein sequence ID" value="OBZ78923.1"/>
    <property type="molecule type" value="Genomic_DNA"/>
</dbReference>
<evidence type="ECO:0000313" key="3">
    <source>
        <dbReference type="Proteomes" id="UP000092993"/>
    </source>
</evidence>
<comment type="caution">
    <text evidence="2">The sequence shown here is derived from an EMBL/GenBank/DDBJ whole genome shotgun (WGS) entry which is preliminary data.</text>
</comment>
<keyword evidence="3" id="KW-1185">Reference proteome</keyword>
<evidence type="ECO:0000256" key="1">
    <source>
        <dbReference type="SAM" id="MobiDB-lite"/>
    </source>
</evidence>
<reference evidence="2 3" key="1">
    <citation type="submission" date="2016-03" db="EMBL/GenBank/DDBJ databases">
        <title>Whole genome sequencing of Grifola frondosa 9006-11.</title>
        <authorList>
            <person name="Min B."/>
            <person name="Park H."/>
            <person name="Kim J.-G."/>
            <person name="Cho H."/>
            <person name="Oh Y.-L."/>
            <person name="Kong W.-S."/>
            <person name="Choi I.-G."/>
        </authorList>
    </citation>
    <scope>NUCLEOTIDE SEQUENCE [LARGE SCALE GENOMIC DNA]</scope>
    <source>
        <strain evidence="2 3">9006-11</strain>
    </source>
</reference>
<proteinExistence type="predicted"/>
<feature type="region of interest" description="Disordered" evidence="1">
    <location>
        <begin position="1"/>
        <end position="37"/>
    </location>
</feature>
<protein>
    <submittedName>
        <fullName evidence="2">Uncharacterized protein</fullName>
    </submittedName>
</protein>
<dbReference type="Proteomes" id="UP000092993">
    <property type="component" value="Unassembled WGS sequence"/>
</dbReference>
<gene>
    <name evidence="2" type="ORF">A0H81_01333</name>
</gene>
<accession>A0A1C7MQ14</accession>
<name>A0A1C7MQ14_GRIFR</name>